<dbReference type="OrthoDB" id="5967843at2759"/>
<dbReference type="Proteomes" id="UP001140091">
    <property type="component" value="Unassembled WGS sequence"/>
</dbReference>
<proteinExistence type="predicted"/>
<dbReference type="PANTHER" id="PTHR10039:SF14">
    <property type="entry name" value="NACHT DOMAIN-CONTAINING PROTEIN"/>
    <property type="match status" value="1"/>
</dbReference>
<evidence type="ECO:0000259" key="2">
    <source>
        <dbReference type="Pfam" id="PF24883"/>
    </source>
</evidence>
<organism evidence="3 4">
    <name type="scientific">Candolleomyces eurysporus</name>
    <dbReference type="NCBI Taxonomy" id="2828524"/>
    <lineage>
        <taxon>Eukaryota</taxon>
        <taxon>Fungi</taxon>
        <taxon>Dikarya</taxon>
        <taxon>Basidiomycota</taxon>
        <taxon>Agaricomycotina</taxon>
        <taxon>Agaricomycetes</taxon>
        <taxon>Agaricomycetidae</taxon>
        <taxon>Agaricales</taxon>
        <taxon>Agaricineae</taxon>
        <taxon>Psathyrellaceae</taxon>
        <taxon>Candolleomyces</taxon>
    </lineage>
</organism>
<feature type="non-terminal residue" evidence="3">
    <location>
        <position position="1"/>
    </location>
</feature>
<sequence>MFPGWKILSDKAAPNALLNPVDRYNPQKCDGGNCVEAIDEIMEWIEDSESPRRLLCLTGPAGSGTSVVQQAIAERCSEKDILASAFFFSSTDPSRNTLSSIVPTMALQFGKRHPTLKQSIATVITNDPAIFLKPLQTQMNTVIVDPFKYLQRQNISTFSTTLPYVILIGGLDECRGEDRRAEVLAAIGRCLLDSDLPFRIVVTSSPERTIRSALEVGGYLHQTAYHIRLNLSLDASDSIRQYLRRRFQDIGLRDGNRNWFTVDDIEALVEAASGLFVYAALVAKYVSDRRRPPPDSLRVIRNWLNTSAHDQRVALPPLDLLYANILSSAKNNYEKIHGDPHPNFLLLFRIYHLKDAIPLDWDLSLRDIKSFNRILDLEENAHEILLQDLHTLVAVKPTSDGGLRLDFCHETLSEFLDSAGRAGDLFVPRSRAYAYIAKCCVYKINQCPLESSQSSPTVLVQLSCDALRTVLNPDSVMYMNEQLVDFTQQNGWQKIDRMLSARKYATNDDYAKVLEGWIHASTTVLDRFKVSHLHIFCHIVAK</sequence>
<dbReference type="SUPFAM" id="SSF52540">
    <property type="entry name" value="P-loop containing nucleoside triphosphate hydrolases"/>
    <property type="match status" value="1"/>
</dbReference>
<dbReference type="InterPro" id="IPR027417">
    <property type="entry name" value="P-loop_NTPase"/>
</dbReference>
<keyword evidence="1" id="KW-0677">Repeat</keyword>
<evidence type="ECO:0000256" key="1">
    <source>
        <dbReference type="ARBA" id="ARBA00022737"/>
    </source>
</evidence>
<name>A0A9W8MPX9_9AGAR</name>
<keyword evidence="4" id="KW-1185">Reference proteome</keyword>
<gene>
    <name evidence="3" type="ORF">H1R20_g695</name>
</gene>
<dbReference type="Pfam" id="PF24883">
    <property type="entry name" value="NPHP3_N"/>
    <property type="match status" value="1"/>
</dbReference>
<evidence type="ECO:0000313" key="3">
    <source>
        <dbReference type="EMBL" id="KAJ2936399.1"/>
    </source>
</evidence>
<evidence type="ECO:0000313" key="4">
    <source>
        <dbReference type="Proteomes" id="UP001140091"/>
    </source>
</evidence>
<reference evidence="3" key="1">
    <citation type="submission" date="2022-06" db="EMBL/GenBank/DDBJ databases">
        <title>Genome Sequence of Candolleomyces eurysporus.</title>
        <authorList>
            <person name="Buettner E."/>
        </authorList>
    </citation>
    <scope>NUCLEOTIDE SEQUENCE</scope>
    <source>
        <strain evidence="3">VTCC 930004</strain>
    </source>
</reference>
<protein>
    <recommendedName>
        <fullName evidence="2">Nephrocystin 3-like N-terminal domain-containing protein</fullName>
    </recommendedName>
</protein>
<feature type="domain" description="Nephrocystin 3-like N-terminal" evidence="2">
    <location>
        <begin position="40"/>
        <end position="204"/>
    </location>
</feature>
<accession>A0A9W8MPX9</accession>
<dbReference type="AlphaFoldDB" id="A0A9W8MPX9"/>
<dbReference type="InterPro" id="IPR056884">
    <property type="entry name" value="NPHP3-like_N"/>
</dbReference>
<dbReference type="EMBL" id="JANBPK010000076">
    <property type="protein sequence ID" value="KAJ2936399.1"/>
    <property type="molecule type" value="Genomic_DNA"/>
</dbReference>
<comment type="caution">
    <text evidence="3">The sequence shown here is derived from an EMBL/GenBank/DDBJ whole genome shotgun (WGS) entry which is preliminary data.</text>
</comment>
<dbReference type="PANTHER" id="PTHR10039">
    <property type="entry name" value="AMELOGENIN"/>
    <property type="match status" value="1"/>
</dbReference>